<accession>A0ABD3ER61</accession>
<keyword evidence="1" id="KW-0732">Signal</keyword>
<keyword evidence="3" id="KW-1185">Reference proteome</keyword>
<evidence type="ECO:0000256" key="1">
    <source>
        <dbReference type="SAM" id="SignalP"/>
    </source>
</evidence>
<gene>
    <name evidence="2" type="ORF">CASFOL_001335</name>
</gene>
<dbReference type="AlphaFoldDB" id="A0ABD3ER61"/>
<feature type="signal peptide" evidence="1">
    <location>
        <begin position="1"/>
        <end position="28"/>
    </location>
</feature>
<comment type="caution">
    <text evidence="2">The sequence shown here is derived from an EMBL/GenBank/DDBJ whole genome shotgun (WGS) entry which is preliminary data.</text>
</comment>
<dbReference type="Proteomes" id="UP001632038">
    <property type="component" value="Unassembled WGS sequence"/>
</dbReference>
<sequence>MEISSNLLADQTLLKLMLICKILILIDATVEVEKKVSKTSVPVSEIVYEMNTCGRGVGFENMTCVVVLQPILRGAAYCYTSVCRRGYDDEHNVVEQHEDVDEQDCG</sequence>
<evidence type="ECO:0000313" key="2">
    <source>
        <dbReference type="EMBL" id="KAL3655549.1"/>
    </source>
</evidence>
<proteinExistence type="predicted"/>
<evidence type="ECO:0000313" key="3">
    <source>
        <dbReference type="Proteomes" id="UP001632038"/>
    </source>
</evidence>
<feature type="chain" id="PRO_5044810057" evidence="1">
    <location>
        <begin position="29"/>
        <end position="106"/>
    </location>
</feature>
<name>A0ABD3ER61_9LAMI</name>
<protein>
    <submittedName>
        <fullName evidence="2">Uncharacterized protein</fullName>
    </submittedName>
</protein>
<organism evidence="2 3">
    <name type="scientific">Castilleja foliolosa</name>
    <dbReference type="NCBI Taxonomy" id="1961234"/>
    <lineage>
        <taxon>Eukaryota</taxon>
        <taxon>Viridiplantae</taxon>
        <taxon>Streptophyta</taxon>
        <taxon>Embryophyta</taxon>
        <taxon>Tracheophyta</taxon>
        <taxon>Spermatophyta</taxon>
        <taxon>Magnoliopsida</taxon>
        <taxon>eudicotyledons</taxon>
        <taxon>Gunneridae</taxon>
        <taxon>Pentapetalae</taxon>
        <taxon>asterids</taxon>
        <taxon>lamiids</taxon>
        <taxon>Lamiales</taxon>
        <taxon>Orobanchaceae</taxon>
        <taxon>Pedicularideae</taxon>
        <taxon>Castillejinae</taxon>
        <taxon>Castilleja</taxon>
    </lineage>
</organism>
<reference evidence="3" key="1">
    <citation type="journal article" date="2024" name="IScience">
        <title>Strigolactones Initiate the Formation of Haustorium-like Structures in Castilleja.</title>
        <authorList>
            <person name="Buerger M."/>
            <person name="Peterson D."/>
            <person name="Chory J."/>
        </authorList>
    </citation>
    <scope>NUCLEOTIDE SEQUENCE [LARGE SCALE GENOMIC DNA]</scope>
</reference>
<dbReference type="EMBL" id="JAVIJP010000002">
    <property type="protein sequence ID" value="KAL3655549.1"/>
    <property type="molecule type" value="Genomic_DNA"/>
</dbReference>